<evidence type="ECO:0000313" key="19">
    <source>
        <dbReference type="EMBL" id="MCS5709805.1"/>
    </source>
</evidence>
<reference evidence="18" key="1">
    <citation type="submission" date="2015-09" db="EMBL/GenBank/DDBJ databases">
        <title>Draft Genome Sequences of Two Novel Amoeba-resistant Intranuclear Bacteria, Candidatus Berkiella cookevillensis and Candidatus Berkiella aquae.</title>
        <authorList>
            <person name="Mehari Y.T."/>
            <person name="Arivett B.A."/>
            <person name="Farone A.L."/>
            <person name="Gunderson J.H."/>
            <person name="Farone M.B."/>
        </authorList>
    </citation>
    <scope>NUCLEOTIDE SEQUENCE [LARGE SCALE GENOMIC DNA]</scope>
    <source>
        <strain evidence="18">HT99</strain>
    </source>
</reference>
<dbReference type="GO" id="GO:0005737">
    <property type="term" value="C:cytoplasm"/>
    <property type="evidence" value="ECO:0007669"/>
    <property type="project" value="UniProtKB-SubCell"/>
</dbReference>
<dbReference type="InterPro" id="IPR006543">
    <property type="entry name" value="Histidinol-phos"/>
</dbReference>
<evidence type="ECO:0000256" key="2">
    <source>
        <dbReference type="ARBA" id="ARBA00001946"/>
    </source>
</evidence>
<protein>
    <recommendedName>
        <fullName evidence="14">D,D-heptose 1,7-bisphosphate phosphatase</fullName>
        <ecNumber evidence="14">3.1.3.-</ecNumber>
    </recommendedName>
</protein>
<dbReference type="PANTHER" id="PTHR42891:SF1">
    <property type="entry name" value="D-GLYCERO-BETA-D-MANNO-HEPTOSE-1,7-BISPHOSPHATE 7-PHOSPHATASE"/>
    <property type="match status" value="1"/>
</dbReference>
<dbReference type="PIRSF" id="PIRSF004682">
    <property type="entry name" value="GmhB"/>
    <property type="match status" value="1"/>
</dbReference>
<dbReference type="NCBIfam" id="TIGR01662">
    <property type="entry name" value="HAD-SF-IIIA"/>
    <property type="match status" value="1"/>
</dbReference>
<evidence type="ECO:0000256" key="17">
    <source>
        <dbReference type="PIRSR" id="PIRSR004682-4"/>
    </source>
</evidence>
<name>A0A0Q9YQ24_9GAMM</name>
<keyword evidence="12 14" id="KW-0119">Carbohydrate metabolism</keyword>
<dbReference type="PATRIC" id="fig|1590043.3.peg.445"/>
<dbReference type="InterPro" id="IPR006549">
    <property type="entry name" value="HAD-SF_hydro_IIIA"/>
</dbReference>
<dbReference type="Proteomes" id="UP000051497">
    <property type="component" value="Unassembled WGS sequence"/>
</dbReference>
<dbReference type="GO" id="GO:0005975">
    <property type="term" value="P:carbohydrate metabolic process"/>
    <property type="evidence" value="ECO:0007669"/>
    <property type="project" value="InterPro"/>
</dbReference>
<dbReference type="GO" id="GO:0034200">
    <property type="term" value="F:D-glycero-beta-D-manno-heptose 1,7-bisphosphate 7-phosphatase activity"/>
    <property type="evidence" value="ECO:0007669"/>
    <property type="project" value="UniProtKB-EC"/>
</dbReference>
<dbReference type="AlphaFoldDB" id="A0A0Q9YQ24"/>
<comment type="cofactor">
    <cofactor evidence="3 17">
        <name>Zn(2+)</name>
        <dbReference type="ChEBI" id="CHEBI:29105"/>
    </cofactor>
</comment>
<dbReference type="InterPro" id="IPR036412">
    <property type="entry name" value="HAD-like_sf"/>
</dbReference>
<comment type="subcellular location">
    <subcellularLocation>
        <location evidence="4 14">Cytoplasm</location>
    </subcellularLocation>
</comment>
<feature type="site" description="Stabilizes the phosphoryl group" evidence="16">
    <location>
        <position position="50"/>
    </location>
</feature>
<dbReference type="EC" id="3.1.3.-" evidence="14"/>
<feature type="active site" description="Proton donor" evidence="15">
    <location>
        <position position="9"/>
    </location>
</feature>
<feature type="binding site" evidence="17">
    <location>
        <position position="126"/>
    </location>
    <ligand>
        <name>Mg(2+)</name>
        <dbReference type="ChEBI" id="CHEBI:18420"/>
    </ligand>
</feature>
<dbReference type="PANTHER" id="PTHR42891">
    <property type="entry name" value="D-GLYCERO-BETA-D-MANNO-HEPTOSE-1,7-BISPHOSPHATE 7-PHOSPHATASE"/>
    <property type="match status" value="1"/>
</dbReference>
<feature type="site" description="Contributes to substrate recognition" evidence="16">
    <location>
        <position position="100"/>
    </location>
</feature>
<dbReference type="EMBL" id="LKAJ02000001">
    <property type="protein sequence ID" value="MCS5709805.1"/>
    <property type="molecule type" value="Genomic_DNA"/>
</dbReference>
<dbReference type="STRING" id="295108.HT99x_00442"/>
<organism evidence="18">
    <name type="scientific">Candidatus Berkiella aquae</name>
    <dbReference type="NCBI Taxonomy" id="295108"/>
    <lineage>
        <taxon>Bacteria</taxon>
        <taxon>Pseudomonadati</taxon>
        <taxon>Pseudomonadota</taxon>
        <taxon>Gammaproteobacteria</taxon>
        <taxon>Candidatus Berkiellales</taxon>
        <taxon>Candidatus Berkiellaceae</taxon>
        <taxon>Candidatus Berkiella</taxon>
    </lineage>
</organism>
<dbReference type="NCBIfam" id="TIGR01656">
    <property type="entry name" value="Histidinol-ppas"/>
    <property type="match status" value="1"/>
</dbReference>
<dbReference type="RefSeq" id="WP_075065097.1">
    <property type="nucleotide sequence ID" value="NZ_LKAJ02000001.1"/>
</dbReference>
<feature type="site" description="Stabilizes the phosphoryl group" evidence="16">
    <location>
        <position position="101"/>
    </location>
</feature>
<evidence type="ECO:0000256" key="5">
    <source>
        <dbReference type="ARBA" id="ARBA00004708"/>
    </source>
</evidence>
<feature type="binding site" evidence="17">
    <location>
        <position position="99"/>
    </location>
    <ligand>
        <name>Zn(2+)</name>
        <dbReference type="ChEBI" id="CHEBI:29105"/>
    </ligand>
</feature>
<keyword evidence="11 17" id="KW-0460">Magnesium</keyword>
<keyword evidence="20" id="KW-1185">Reference proteome</keyword>
<sequence>MKLIILDRDGVINEDSPDYIKSVDEWHPIPGSLEAIALLNQFGYTVAVATNQSGLARGFYDETTLNAIHDKMRLSAKTVGGHIDSIFYCPHGPNDHCDCRKPKPGLLQQIAAHYQISLTTVPYVGDSYRDLDAANRAGAVPILVLTGNGHKALSVDSAFDFAHFDNLLAFAKTLKNS</sequence>
<reference evidence="19" key="2">
    <citation type="journal article" date="2016" name="Genome Announc.">
        <title>Draft Genome Sequences of Two Novel Amoeba-Resistant Intranuclear Bacteria, 'Candidatus Berkiella cookevillensis' and 'Candidatus Berkiella aquae'.</title>
        <authorList>
            <person name="Mehari Y.T."/>
            <person name="Arivett B.A."/>
            <person name="Farone A.L."/>
            <person name="Gunderson J.H."/>
            <person name="Farone M.B."/>
        </authorList>
    </citation>
    <scope>NUCLEOTIDE SEQUENCE</scope>
    <source>
        <strain evidence="19">HT99</strain>
    </source>
</reference>
<comment type="cofactor">
    <cofactor evidence="2 17">
        <name>Mg(2+)</name>
        <dbReference type="ChEBI" id="CHEBI:18420"/>
    </cofactor>
</comment>
<gene>
    <name evidence="19" type="primary">gmhB</name>
    <name evidence="19" type="ORF">HT99x_000035</name>
    <name evidence="18" type="ORF">HT99x_00442</name>
</gene>
<dbReference type="Pfam" id="PF13242">
    <property type="entry name" value="Hydrolase_like"/>
    <property type="match status" value="1"/>
</dbReference>
<dbReference type="FunFam" id="3.40.50.1000:FF:000168">
    <property type="entry name" value="D,D-heptose 1,7-bisphosphate phosphatase"/>
    <property type="match status" value="1"/>
</dbReference>
<keyword evidence="8 17" id="KW-0479">Metal-binding</keyword>
<dbReference type="CDD" id="cd07503">
    <property type="entry name" value="HAD_HisB-N"/>
    <property type="match status" value="1"/>
</dbReference>
<keyword evidence="10 17" id="KW-0862">Zinc</keyword>
<reference evidence="19" key="3">
    <citation type="submission" date="2021-06" db="EMBL/GenBank/DDBJ databases">
        <title>Genomic Description and Analysis of Intracellular Bacteria, Candidatus Berkiella cookevillensis and Candidatus Berkiella aquae.</title>
        <authorList>
            <person name="Kidane D.T."/>
            <person name="Mehari Y.T."/>
            <person name="Rice F.C."/>
            <person name="Arivett B.A."/>
            <person name="Farone A.L."/>
            <person name="Berk S.G."/>
            <person name="Farone M.B."/>
        </authorList>
    </citation>
    <scope>NUCLEOTIDE SEQUENCE</scope>
    <source>
        <strain evidence="19">HT99</strain>
    </source>
</reference>
<dbReference type="InterPro" id="IPR023214">
    <property type="entry name" value="HAD_sf"/>
</dbReference>
<feature type="binding site" evidence="17">
    <location>
        <position position="89"/>
    </location>
    <ligand>
        <name>Zn(2+)</name>
        <dbReference type="ChEBI" id="CHEBI:29105"/>
    </ligand>
</feature>
<feature type="binding site" evidence="17">
    <location>
        <position position="91"/>
    </location>
    <ligand>
        <name>Zn(2+)</name>
        <dbReference type="ChEBI" id="CHEBI:29105"/>
    </ligand>
</feature>
<evidence type="ECO:0000313" key="18">
    <source>
        <dbReference type="EMBL" id="KRG22025.1"/>
    </source>
</evidence>
<evidence type="ECO:0000256" key="8">
    <source>
        <dbReference type="ARBA" id="ARBA00022723"/>
    </source>
</evidence>
<evidence type="ECO:0000256" key="15">
    <source>
        <dbReference type="PIRSR" id="PIRSR004682-1"/>
    </source>
</evidence>
<keyword evidence="9 14" id="KW-0378">Hydrolase</keyword>
<evidence type="ECO:0000256" key="1">
    <source>
        <dbReference type="ARBA" id="ARBA00001226"/>
    </source>
</evidence>
<evidence type="ECO:0000256" key="13">
    <source>
        <dbReference type="ARBA" id="ARBA00061616"/>
    </source>
</evidence>
<feature type="binding site" evidence="17">
    <location>
        <position position="9"/>
    </location>
    <ligand>
        <name>Mg(2+)</name>
        <dbReference type="ChEBI" id="CHEBI:18420"/>
    </ligand>
</feature>
<dbReference type="NCBIfam" id="NF006506">
    <property type="entry name" value="PRK08942.1"/>
    <property type="match status" value="1"/>
</dbReference>
<comment type="pathway">
    <text evidence="5">Nucleotide-sugar biosynthesis; ADP-L-glycero-beta-D-manno-heptose biosynthesis; ADP-L-glycero-beta-D-manno-heptose from D-glycero-beta-D-manno-heptose 7-phosphate: step 2/4.</text>
</comment>
<feature type="binding site" evidence="17">
    <location>
        <position position="97"/>
    </location>
    <ligand>
        <name>Zn(2+)</name>
        <dbReference type="ChEBI" id="CHEBI:29105"/>
    </ligand>
</feature>
<dbReference type="InterPro" id="IPR004446">
    <property type="entry name" value="Heptose_bisP_phosphatase"/>
</dbReference>
<feature type="binding site" evidence="17">
    <location>
        <position position="7"/>
    </location>
    <ligand>
        <name>Mg(2+)</name>
        <dbReference type="ChEBI" id="CHEBI:18420"/>
    </ligand>
</feature>
<evidence type="ECO:0000256" key="14">
    <source>
        <dbReference type="PIRNR" id="PIRNR004682"/>
    </source>
</evidence>
<comment type="subunit">
    <text evidence="6">Monomer.</text>
</comment>
<comment type="catalytic activity">
    <reaction evidence="1">
        <text>D-glycero-beta-D-manno-heptose 1,7-bisphosphate + H2O = D-glycero-beta-D-manno-heptose 1-phosphate + phosphate</text>
        <dbReference type="Rhea" id="RHEA:28518"/>
        <dbReference type="ChEBI" id="CHEBI:15377"/>
        <dbReference type="ChEBI" id="CHEBI:43474"/>
        <dbReference type="ChEBI" id="CHEBI:60208"/>
        <dbReference type="ChEBI" id="CHEBI:61593"/>
        <dbReference type="EC" id="3.1.3.82"/>
    </reaction>
</comment>
<evidence type="ECO:0000256" key="7">
    <source>
        <dbReference type="ARBA" id="ARBA00022490"/>
    </source>
</evidence>
<evidence type="ECO:0000256" key="12">
    <source>
        <dbReference type="ARBA" id="ARBA00023277"/>
    </source>
</evidence>
<dbReference type="GO" id="GO:0046872">
    <property type="term" value="F:metal ion binding"/>
    <property type="evidence" value="ECO:0007669"/>
    <property type="project" value="UniProtKB-KW"/>
</dbReference>
<dbReference type="EMBL" id="LKAJ01000002">
    <property type="protein sequence ID" value="KRG22025.1"/>
    <property type="molecule type" value="Genomic_DNA"/>
</dbReference>
<dbReference type="SUPFAM" id="SSF56784">
    <property type="entry name" value="HAD-like"/>
    <property type="match status" value="1"/>
</dbReference>
<feature type="active site" description="Nucleophile" evidence="15">
    <location>
        <position position="7"/>
    </location>
</feature>
<evidence type="ECO:0000313" key="20">
    <source>
        <dbReference type="Proteomes" id="UP000051497"/>
    </source>
</evidence>
<evidence type="ECO:0000256" key="6">
    <source>
        <dbReference type="ARBA" id="ARBA00011245"/>
    </source>
</evidence>
<evidence type="ECO:0000256" key="16">
    <source>
        <dbReference type="PIRSR" id="PIRSR004682-3"/>
    </source>
</evidence>
<accession>A0A0Q9YQ24</accession>
<evidence type="ECO:0000256" key="10">
    <source>
        <dbReference type="ARBA" id="ARBA00022833"/>
    </source>
</evidence>
<dbReference type="OrthoDB" id="9781367at2"/>
<comment type="similarity">
    <text evidence="13 14">Belongs to the gmhB family.</text>
</comment>
<dbReference type="Gene3D" id="3.40.50.1000">
    <property type="entry name" value="HAD superfamily/HAD-like"/>
    <property type="match status" value="1"/>
</dbReference>
<evidence type="ECO:0000256" key="9">
    <source>
        <dbReference type="ARBA" id="ARBA00022801"/>
    </source>
</evidence>
<comment type="caution">
    <text evidence="18">The sequence shown here is derived from an EMBL/GenBank/DDBJ whole genome shotgun (WGS) entry which is preliminary data.</text>
</comment>
<evidence type="ECO:0000256" key="3">
    <source>
        <dbReference type="ARBA" id="ARBA00001947"/>
    </source>
</evidence>
<evidence type="ECO:0000256" key="4">
    <source>
        <dbReference type="ARBA" id="ARBA00004496"/>
    </source>
</evidence>
<keyword evidence="7 14" id="KW-0963">Cytoplasm</keyword>
<evidence type="ECO:0000256" key="11">
    <source>
        <dbReference type="ARBA" id="ARBA00022842"/>
    </source>
</evidence>
<proteinExistence type="inferred from homology"/>